<organism evidence="1">
    <name type="scientific">Octopus bimaculoides</name>
    <name type="common">California two-spotted octopus</name>
    <dbReference type="NCBI Taxonomy" id="37653"/>
    <lineage>
        <taxon>Eukaryota</taxon>
        <taxon>Metazoa</taxon>
        <taxon>Spiralia</taxon>
        <taxon>Lophotrochozoa</taxon>
        <taxon>Mollusca</taxon>
        <taxon>Cephalopoda</taxon>
        <taxon>Coleoidea</taxon>
        <taxon>Octopodiformes</taxon>
        <taxon>Octopoda</taxon>
        <taxon>Incirrata</taxon>
        <taxon>Octopodidae</taxon>
        <taxon>Octopus</taxon>
    </lineage>
</organism>
<protein>
    <submittedName>
        <fullName evidence="1">Uncharacterized protein</fullName>
    </submittedName>
</protein>
<name>A0A0L8GT91_OCTBM</name>
<evidence type="ECO:0000313" key="1">
    <source>
        <dbReference type="EMBL" id="KOF80281.1"/>
    </source>
</evidence>
<accession>A0A0L8GT91</accession>
<dbReference type="EMBL" id="KQ420439">
    <property type="protein sequence ID" value="KOF80281.1"/>
    <property type="molecule type" value="Genomic_DNA"/>
</dbReference>
<proteinExistence type="predicted"/>
<gene>
    <name evidence="1" type="ORF">OCBIM_22028155mg</name>
</gene>
<dbReference type="AlphaFoldDB" id="A0A0L8GT91"/>
<sequence length="75" mass="8428">MCHYCVVLWHICVVRQQHCEIPTVHLVSVVMCQLCDVPVLQQIVVCPVSRVSWLIVEGLKTKVAHTGSDSDTNDK</sequence>
<reference evidence="1" key="1">
    <citation type="submission" date="2015-07" db="EMBL/GenBank/DDBJ databases">
        <title>MeaNS - Measles Nucleotide Surveillance Program.</title>
        <authorList>
            <person name="Tran T."/>
            <person name="Druce J."/>
        </authorList>
    </citation>
    <scope>NUCLEOTIDE SEQUENCE</scope>
    <source>
        <strain evidence="1">UCB-OBI-ISO-001</strain>
        <tissue evidence="1">Gonad</tissue>
    </source>
</reference>